<gene>
    <name evidence="2" type="ORF">Golax_015074</name>
</gene>
<name>A0A7J8ZWU1_9ROSI</name>
<accession>A0A7J8ZWU1</accession>
<reference evidence="2 3" key="1">
    <citation type="journal article" date="2019" name="Genome Biol. Evol.">
        <title>Insights into the evolution of the New World diploid cottons (Gossypium, subgenus Houzingenia) based on genome sequencing.</title>
        <authorList>
            <person name="Grover C.E."/>
            <person name="Arick M.A. 2nd"/>
            <person name="Thrash A."/>
            <person name="Conover J.L."/>
            <person name="Sanders W.S."/>
            <person name="Peterson D.G."/>
            <person name="Frelichowski J.E."/>
            <person name="Scheffler J.A."/>
            <person name="Scheffler B.E."/>
            <person name="Wendel J.F."/>
        </authorList>
    </citation>
    <scope>NUCLEOTIDE SEQUENCE [LARGE SCALE GENOMIC DNA]</scope>
    <source>
        <strain evidence="2">4</strain>
        <tissue evidence="2">Leaf</tissue>
    </source>
</reference>
<evidence type="ECO:0000313" key="2">
    <source>
        <dbReference type="EMBL" id="MBA0716225.1"/>
    </source>
</evidence>
<evidence type="ECO:0000256" key="1">
    <source>
        <dbReference type="SAM" id="Coils"/>
    </source>
</evidence>
<evidence type="ECO:0000313" key="3">
    <source>
        <dbReference type="Proteomes" id="UP000593574"/>
    </source>
</evidence>
<dbReference type="AlphaFoldDB" id="A0A7J8ZWU1"/>
<dbReference type="Proteomes" id="UP000593574">
    <property type="component" value="Unassembled WGS sequence"/>
</dbReference>
<keyword evidence="1" id="KW-0175">Coiled coil</keyword>
<feature type="coiled-coil region" evidence="1">
    <location>
        <begin position="7"/>
        <end position="60"/>
    </location>
</feature>
<sequence>MALEKSLLESQNEKIKLKARVAKLERLFHQYRNRNSTIELKASLNKIEELEKKIEELDLRYKIIILWVKLWLKYERWPIIYKP</sequence>
<protein>
    <submittedName>
        <fullName evidence="2">Uncharacterized protein</fullName>
    </submittedName>
</protein>
<dbReference type="EMBL" id="JABEZV010000007">
    <property type="protein sequence ID" value="MBA0716225.1"/>
    <property type="molecule type" value="Genomic_DNA"/>
</dbReference>
<proteinExistence type="predicted"/>
<comment type="caution">
    <text evidence="2">The sequence shown here is derived from an EMBL/GenBank/DDBJ whole genome shotgun (WGS) entry which is preliminary data.</text>
</comment>
<organism evidence="2 3">
    <name type="scientific">Gossypium laxum</name>
    <dbReference type="NCBI Taxonomy" id="34288"/>
    <lineage>
        <taxon>Eukaryota</taxon>
        <taxon>Viridiplantae</taxon>
        <taxon>Streptophyta</taxon>
        <taxon>Embryophyta</taxon>
        <taxon>Tracheophyta</taxon>
        <taxon>Spermatophyta</taxon>
        <taxon>Magnoliopsida</taxon>
        <taxon>eudicotyledons</taxon>
        <taxon>Gunneridae</taxon>
        <taxon>Pentapetalae</taxon>
        <taxon>rosids</taxon>
        <taxon>malvids</taxon>
        <taxon>Malvales</taxon>
        <taxon>Malvaceae</taxon>
        <taxon>Malvoideae</taxon>
        <taxon>Gossypium</taxon>
    </lineage>
</organism>
<keyword evidence="3" id="KW-1185">Reference proteome</keyword>